<gene>
    <name evidence="2" type="ORF">H4W34_000340</name>
</gene>
<proteinExistence type="predicted"/>
<dbReference type="Gene3D" id="3.40.50.150">
    <property type="entry name" value="Vaccinia Virus protein VP39"/>
    <property type="match status" value="1"/>
</dbReference>
<accession>A0ABR9JIX9</accession>
<dbReference type="GO" id="GO:0032259">
    <property type="term" value="P:methylation"/>
    <property type="evidence" value="ECO:0007669"/>
    <property type="project" value="UniProtKB-KW"/>
</dbReference>
<evidence type="ECO:0000259" key="1">
    <source>
        <dbReference type="Pfam" id="PF13649"/>
    </source>
</evidence>
<dbReference type="RefSeq" id="WP_192757506.1">
    <property type="nucleotide sequence ID" value="NZ_JADBDZ010000001.1"/>
</dbReference>
<dbReference type="SUPFAM" id="SSF53335">
    <property type="entry name" value="S-adenosyl-L-methionine-dependent methyltransferases"/>
    <property type="match status" value="1"/>
</dbReference>
<dbReference type="GO" id="GO:0008168">
    <property type="term" value="F:methyltransferase activity"/>
    <property type="evidence" value="ECO:0007669"/>
    <property type="project" value="UniProtKB-KW"/>
</dbReference>
<dbReference type="Pfam" id="PF13649">
    <property type="entry name" value="Methyltransf_25"/>
    <property type="match status" value="1"/>
</dbReference>
<keyword evidence="3" id="KW-1185">Reference proteome</keyword>
<protein>
    <submittedName>
        <fullName evidence="2">SAM-dependent methyltransferase</fullName>
    </submittedName>
</protein>
<keyword evidence="2" id="KW-0489">Methyltransferase</keyword>
<feature type="domain" description="Methyltransferase" evidence="1">
    <location>
        <begin position="42"/>
        <end position="133"/>
    </location>
</feature>
<dbReference type="Proteomes" id="UP000627838">
    <property type="component" value="Unassembled WGS sequence"/>
</dbReference>
<dbReference type="InterPro" id="IPR029063">
    <property type="entry name" value="SAM-dependent_MTases_sf"/>
</dbReference>
<dbReference type="InterPro" id="IPR041698">
    <property type="entry name" value="Methyltransf_25"/>
</dbReference>
<comment type="caution">
    <text evidence="2">The sequence shown here is derived from an EMBL/GenBank/DDBJ whole genome shotgun (WGS) entry which is preliminary data.</text>
</comment>
<organism evidence="2 3">
    <name type="scientific">Actinomadura algeriensis</name>
    <dbReference type="NCBI Taxonomy" id="1679523"/>
    <lineage>
        <taxon>Bacteria</taxon>
        <taxon>Bacillati</taxon>
        <taxon>Actinomycetota</taxon>
        <taxon>Actinomycetes</taxon>
        <taxon>Streptosporangiales</taxon>
        <taxon>Thermomonosporaceae</taxon>
        <taxon>Actinomadura</taxon>
    </lineage>
</organism>
<dbReference type="Gene3D" id="2.20.130.10">
    <property type="entry name" value="CAC2371-like domains"/>
    <property type="match status" value="1"/>
</dbReference>
<name>A0ABR9JIX9_9ACTN</name>
<evidence type="ECO:0000313" key="3">
    <source>
        <dbReference type="Proteomes" id="UP000627838"/>
    </source>
</evidence>
<dbReference type="PANTHER" id="PTHR43464">
    <property type="entry name" value="METHYLTRANSFERASE"/>
    <property type="match status" value="1"/>
</dbReference>
<sequence length="238" mass="26220">MFDHELAEVYDLIYRRRGKDYAAEAADITALIRRHRPGAASVLDVACGTGEHLVHLGRHFDHAEGLEMSAGMLGIARAKAPNLTVHEADMRTFRLPRAFDAVTCLFSSIAYLGTREGMVAAVDRMAAHLVPGGVLIVEPWWSPDRFIDKYVSSDVVGEDGRSVARVSRTRRTGAKQAEMEVHFVMADPSRIHHFSETHTIALFTREEHLDAFRRSGCTAEFVEGGPSGTGLYVAVRSG</sequence>
<reference evidence="2 3" key="1">
    <citation type="submission" date="2020-10" db="EMBL/GenBank/DDBJ databases">
        <title>Sequencing the genomes of 1000 actinobacteria strains.</title>
        <authorList>
            <person name="Klenk H.-P."/>
        </authorList>
    </citation>
    <scope>NUCLEOTIDE SEQUENCE [LARGE SCALE GENOMIC DNA]</scope>
    <source>
        <strain evidence="2 3">DSM 46744</strain>
    </source>
</reference>
<evidence type="ECO:0000313" key="2">
    <source>
        <dbReference type="EMBL" id="MBE1530507.1"/>
    </source>
</evidence>
<dbReference type="PANTHER" id="PTHR43464:SF92">
    <property type="entry name" value="SLR1071 PROTEIN"/>
    <property type="match status" value="1"/>
</dbReference>
<dbReference type="EMBL" id="JADBDZ010000001">
    <property type="protein sequence ID" value="MBE1530507.1"/>
    <property type="molecule type" value="Genomic_DNA"/>
</dbReference>
<keyword evidence="2" id="KW-0808">Transferase</keyword>
<dbReference type="CDD" id="cd02440">
    <property type="entry name" value="AdoMet_MTases"/>
    <property type="match status" value="1"/>
</dbReference>